<keyword evidence="5 6" id="KW-0472">Membrane</keyword>
<evidence type="ECO:0000313" key="9">
    <source>
        <dbReference type="EMBL" id="QDZ23275.1"/>
    </source>
</evidence>
<evidence type="ECO:0000256" key="6">
    <source>
        <dbReference type="RuleBase" id="RU363122"/>
    </source>
</evidence>
<dbReference type="AlphaFoldDB" id="A0A5B8MUE0"/>
<feature type="compositionally biased region" description="Basic and acidic residues" evidence="7">
    <location>
        <begin position="59"/>
        <end position="71"/>
    </location>
</feature>
<dbReference type="GO" id="GO:0030658">
    <property type="term" value="C:transport vesicle membrane"/>
    <property type="evidence" value="ECO:0007669"/>
    <property type="project" value="UniProtKB-SubCell"/>
</dbReference>
<dbReference type="OrthoDB" id="242866at2759"/>
<dbReference type="InterPro" id="IPR007273">
    <property type="entry name" value="SCAMP"/>
</dbReference>
<feature type="transmembrane region" description="Helical" evidence="6">
    <location>
        <begin position="192"/>
        <end position="213"/>
    </location>
</feature>
<reference evidence="9 10" key="1">
    <citation type="submission" date="2018-07" db="EMBL/GenBank/DDBJ databases">
        <title>The complete nuclear genome of the prasinophyte Chloropicon primus (CCMP1205).</title>
        <authorList>
            <person name="Pombert J.-F."/>
            <person name="Otis C."/>
            <person name="Turmel M."/>
            <person name="Lemieux C."/>
        </authorList>
    </citation>
    <scope>NUCLEOTIDE SEQUENCE [LARGE SCALE GENOMIC DNA]</scope>
    <source>
        <strain evidence="9 10">CCMP1205</strain>
    </source>
</reference>
<evidence type="ECO:0000256" key="7">
    <source>
        <dbReference type="SAM" id="MobiDB-lite"/>
    </source>
</evidence>
<reference evidence="8" key="2">
    <citation type="submission" date="2021-01" db="EMBL/GenBank/DDBJ databases">
        <authorList>
            <person name="Corre E."/>
            <person name="Pelletier E."/>
            <person name="Niang G."/>
            <person name="Scheremetjew M."/>
            <person name="Finn R."/>
            <person name="Kale V."/>
            <person name="Holt S."/>
            <person name="Cochrane G."/>
            <person name="Meng A."/>
            <person name="Brown T."/>
            <person name="Cohen L."/>
        </authorList>
    </citation>
    <scope>NUCLEOTIDE SEQUENCE</scope>
    <source>
        <strain evidence="8">CCMP1205</strain>
    </source>
</reference>
<dbReference type="Proteomes" id="UP000316726">
    <property type="component" value="Chromosome 10"/>
</dbReference>
<proteinExistence type="inferred from homology"/>
<feature type="region of interest" description="Disordered" evidence="7">
    <location>
        <begin position="1"/>
        <end position="98"/>
    </location>
</feature>
<organism evidence="9 10">
    <name type="scientific">Chloropicon primus</name>
    <dbReference type="NCBI Taxonomy" id="1764295"/>
    <lineage>
        <taxon>Eukaryota</taxon>
        <taxon>Viridiplantae</taxon>
        <taxon>Chlorophyta</taxon>
        <taxon>Chloropicophyceae</taxon>
        <taxon>Chloropicales</taxon>
        <taxon>Chloropicaceae</taxon>
        <taxon>Chloropicon</taxon>
    </lineage>
</organism>
<dbReference type="Pfam" id="PF04144">
    <property type="entry name" value="SCAMP"/>
    <property type="match status" value="1"/>
</dbReference>
<comment type="similarity">
    <text evidence="2 6">Belongs to the SCAMP family.</text>
</comment>
<keyword evidence="3 6" id="KW-0812">Transmembrane</keyword>
<feature type="transmembrane region" description="Helical" evidence="6">
    <location>
        <begin position="287"/>
        <end position="308"/>
    </location>
</feature>
<dbReference type="GO" id="GO:0015031">
    <property type="term" value="P:protein transport"/>
    <property type="evidence" value="ECO:0007669"/>
    <property type="project" value="InterPro"/>
</dbReference>
<name>A0A5B8MUE0_9CHLO</name>
<evidence type="ECO:0000313" key="8">
    <source>
        <dbReference type="EMBL" id="CAD9719109.1"/>
    </source>
</evidence>
<dbReference type="GO" id="GO:0055038">
    <property type="term" value="C:recycling endosome membrane"/>
    <property type="evidence" value="ECO:0007669"/>
    <property type="project" value="TreeGrafter"/>
</dbReference>
<dbReference type="GO" id="GO:0005886">
    <property type="term" value="C:plasma membrane"/>
    <property type="evidence" value="ECO:0007669"/>
    <property type="project" value="UniProtKB-SubCell"/>
</dbReference>
<keyword evidence="6" id="KW-0968">Cytoplasmic vesicle</keyword>
<accession>A0A5B8MUE0</accession>
<sequence>MANLGWGGVGNTLVAGGSDEESTSATPPQAAPPQAKGGEPPVPAWATPNAGSTSKGKGKKDSGREMSKDDGPPVIPAVVESPSASGIEPVQSKKQMNARMDDISRREYAVKQREEYVKELESRLKEGGIEIKPKNWPRCKPILYHDIGAEIPVPNQPVCKAGYYCWMLTVSGYIVNFLAVAIQFFMGLGTLACFFFAALATVIGVFCSWWTVYSSLYACLQTRGSTYSYGKYFFHKTIAIGWAIWVIISPPIGSSDCFVAGFFVMIDQFSAKGAKGTTGGILSIINIVIWGLALFLSLYEMIWVFAIWKKGGGLEDLQTQQQNASTAAMVFQNDTVSSTAKRLFGGAPRDSGIKL</sequence>
<keyword evidence="10" id="KW-1185">Reference proteome</keyword>
<keyword evidence="6" id="KW-1003">Cell membrane</keyword>
<dbReference type="PANTHER" id="PTHR10687:SF2">
    <property type="entry name" value="SECRETORY CARRIER-ASSOCIATED MEMBRANE PROTEIN"/>
    <property type="match status" value="1"/>
</dbReference>
<evidence type="ECO:0000256" key="3">
    <source>
        <dbReference type="ARBA" id="ARBA00022692"/>
    </source>
</evidence>
<dbReference type="GO" id="GO:0032588">
    <property type="term" value="C:trans-Golgi network membrane"/>
    <property type="evidence" value="ECO:0007669"/>
    <property type="project" value="TreeGrafter"/>
</dbReference>
<evidence type="ECO:0000256" key="4">
    <source>
        <dbReference type="ARBA" id="ARBA00022989"/>
    </source>
</evidence>
<comment type="function">
    <text evidence="1 6">Probably involved in membrane trafficking.</text>
</comment>
<feature type="transmembrane region" description="Helical" evidence="6">
    <location>
        <begin position="233"/>
        <end position="266"/>
    </location>
</feature>
<dbReference type="PANTHER" id="PTHR10687">
    <property type="entry name" value="SECRETORY CARRIER-ASSOCIATED MEMBRANE PROTEIN SCAMP"/>
    <property type="match status" value="1"/>
</dbReference>
<dbReference type="EMBL" id="HBHL01012193">
    <property type="protein sequence ID" value="CAD9719109.1"/>
    <property type="molecule type" value="Transcribed_RNA"/>
</dbReference>
<protein>
    <recommendedName>
        <fullName evidence="6">Secretory carrier-associated membrane protein</fullName>
        <shortName evidence="6">Secretory carrier membrane protein</shortName>
    </recommendedName>
</protein>
<evidence type="ECO:0000256" key="1">
    <source>
        <dbReference type="ARBA" id="ARBA00004003"/>
    </source>
</evidence>
<feature type="compositionally biased region" description="Gly residues" evidence="7">
    <location>
        <begin position="1"/>
        <end position="10"/>
    </location>
</feature>
<feature type="compositionally biased region" description="Low complexity" evidence="7">
    <location>
        <begin position="23"/>
        <end position="35"/>
    </location>
</feature>
<keyword evidence="4 6" id="KW-1133">Transmembrane helix</keyword>
<feature type="transmembrane region" description="Helical" evidence="6">
    <location>
        <begin position="161"/>
        <end position="185"/>
    </location>
</feature>
<dbReference type="EMBL" id="CP031043">
    <property type="protein sequence ID" value="QDZ23275.1"/>
    <property type="molecule type" value="Genomic_DNA"/>
</dbReference>
<evidence type="ECO:0000313" key="10">
    <source>
        <dbReference type="Proteomes" id="UP000316726"/>
    </source>
</evidence>
<keyword evidence="6" id="KW-0813">Transport</keyword>
<evidence type="ECO:0000256" key="5">
    <source>
        <dbReference type="ARBA" id="ARBA00023136"/>
    </source>
</evidence>
<comment type="subcellular location">
    <subcellularLocation>
        <location evidence="6">Cell membrane</location>
        <topology evidence="6">Multi-pass membrane protein</topology>
    </subcellularLocation>
    <subcellularLocation>
        <location evidence="6">Cytoplasmic vesicle</location>
        <location evidence="6">Secretory vesicle membrane</location>
        <topology evidence="6">Multi-pass membrane protein</topology>
    </subcellularLocation>
</comment>
<gene>
    <name evidence="9" type="ORF">A3770_10p57930</name>
    <name evidence="8" type="ORF">CPRI1469_LOCUS7975</name>
</gene>
<evidence type="ECO:0000256" key="2">
    <source>
        <dbReference type="ARBA" id="ARBA00010482"/>
    </source>
</evidence>